<keyword evidence="2" id="KW-0808">Transferase</keyword>
<dbReference type="SUPFAM" id="SSF53067">
    <property type="entry name" value="Actin-like ATPase domain"/>
    <property type="match status" value="1"/>
</dbReference>
<dbReference type="InterPro" id="IPR000600">
    <property type="entry name" value="ROK"/>
</dbReference>
<keyword evidence="2" id="KW-0418">Kinase</keyword>
<sequence length="415" mass="45098">MNLINPQELIDKMDGVVEIKSYLNKIKIIKNLYTKGANTASEICAEVGISLPTVNSLLGDLITSGEVIKQGRAESQGGRKPDLYRLAPDAFYVLSVDLSKFNMNLALYSCDHTVVTEKETHKISLDNEKETFDHICQLIESYLVKTGIPAYKVIAIGFSMPGLTDSIGGVNYTYLRFGSNTLLENLESRFSKKIFLENDARAMTLAEFKFATDHTNKNVLGLFIGWGIGLGIIIDGKLYQGASGFAGEFSHSPIFESRDVTCICGKKGCLEAVASGTAIVKMAEEAIKLDKDSILARMARNQEGSIEPSLVVEAALSGDQRAITILSEAGLDLGRGISMLIQVLNPELIIIGGSVAEANQYLITPIQQALNIYSMAKSREKSQLALYQLGEDVGLLGGVAVVNEKLFEELINRLG</sequence>
<dbReference type="Proteomes" id="UP000248882">
    <property type="component" value="Unassembled WGS sequence"/>
</dbReference>
<evidence type="ECO:0000256" key="1">
    <source>
        <dbReference type="ARBA" id="ARBA00006479"/>
    </source>
</evidence>
<dbReference type="AlphaFoldDB" id="A0A2W7QQC2"/>
<dbReference type="PANTHER" id="PTHR18964">
    <property type="entry name" value="ROK (REPRESSOR, ORF, KINASE) FAMILY"/>
    <property type="match status" value="1"/>
</dbReference>
<dbReference type="InterPro" id="IPR036388">
    <property type="entry name" value="WH-like_DNA-bd_sf"/>
</dbReference>
<proteinExistence type="inferred from homology"/>
<name>A0A2W7QQC2_9BACT</name>
<evidence type="ECO:0000313" key="2">
    <source>
        <dbReference type="EMBL" id="PZX50544.1"/>
    </source>
</evidence>
<accession>A0A2W7QQC2</accession>
<dbReference type="RefSeq" id="WP_111320145.1">
    <property type="nucleotide sequence ID" value="NZ_QKZT01000011.1"/>
</dbReference>
<dbReference type="InterPro" id="IPR036390">
    <property type="entry name" value="WH_DNA-bd_sf"/>
</dbReference>
<organism evidence="2 3">
    <name type="scientific">Algoriphagus chordae</name>
    <dbReference type="NCBI Taxonomy" id="237019"/>
    <lineage>
        <taxon>Bacteria</taxon>
        <taxon>Pseudomonadati</taxon>
        <taxon>Bacteroidota</taxon>
        <taxon>Cytophagia</taxon>
        <taxon>Cytophagales</taxon>
        <taxon>Cyclobacteriaceae</taxon>
        <taxon>Algoriphagus</taxon>
    </lineage>
</organism>
<reference evidence="2 3" key="1">
    <citation type="submission" date="2018-06" db="EMBL/GenBank/DDBJ databases">
        <title>Genomic Encyclopedia of Archaeal and Bacterial Type Strains, Phase II (KMG-II): from individual species to whole genera.</title>
        <authorList>
            <person name="Goeker M."/>
        </authorList>
    </citation>
    <scope>NUCLEOTIDE SEQUENCE [LARGE SCALE GENOMIC DNA]</scope>
    <source>
        <strain evidence="2 3">DSM 19830</strain>
    </source>
</reference>
<dbReference type="PANTHER" id="PTHR18964:SF149">
    <property type="entry name" value="BIFUNCTIONAL UDP-N-ACETYLGLUCOSAMINE 2-EPIMERASE_N-ACETYLMANNOSAMINE KINASE"/>
    <property type="match status" value="1"/>
</dbReference>
<dbReference type="Gene3D" id="3.30.420.40">
    <property type="match status" value="2"/>
</dbReference>
<protein>
    <submittedName>
        <fullName evidence="2">Putative NBD/HSP70 family sugar kinase</fullName>
    </submittedName>
</protein>
<dbReference type="SUPFAM" id="SSF46785">
    <property type="entry name" value="Winged helix' DNA-binding domain"/>
    <property type="match status" value="1"/>
</dbReference>
<dbReference type="InterPro" id="IPR043129">
    <property type="entry name" value="ATPase_NBD"/>
</dbReference>
<evidence type="ECO:0000313" key="3">
    <source>
        <dbReference type="Proteomes" id="UP000248882"/>
    </source>
</evidence>
<comment type="similarity">
    <text evidence="1">Belongs to the ROK (NagC/XylR) family.</text>
</comment>
<dbReference type="Gene3D" id="1.10.10.10">
    <property type="entry name" value="Winged helix-like DNA-binding domain superfamily/Winged helix DNA-binding domain"/>
    <property type="match status" value="1"/>
</dbReference>
<dbReference type="Pfam" id="PF00480">
    <property type="entry name" value="ROK"/>
    <property type="match status" value="1"/>
</dbReference>
<gene>
    <name evidence="2" type="ORF">LV85_02651</name>
</gene>
<dbReference type="OrthoDB" id="9810372at2"/>
<comment type="caution">
    <text evidence="2">The sequence shown here is derived from an EMBL/GenBank/DDBJ whole genome shotgun (WGS) entry which is preliminary data.</text>
</comment>
<keyword evidence="3" id="KW-1185">Reference proteome</keyword>
<dbReference type="GO" id="GO:0016301">
    <property type="term" value="F:kinase activity"/>
    <property type="evidence" value="ECO:0007669"/>
    <property type="project" value="UniProtKB-KW"/>
</dbReference>
<dbReference type="EMBL" id="QKZT01000011">
    <property type="protein sequence ID" value="PZX50544.1"/>
    <property type="molecule type" value="Genomic_DNA"/>
</dbReference>